<dbReference type="CDD" id="cd00086">
    <property type="entry name" value="homeodomain"/>
    <property type="match status" value="1"/>
</dbReference>
<dbReference type="Proteomes" id="UP000290809">
    <property type="component" value="Unassembled WGS sequence"/>
</dbReference>
<protein>
    <recommendedName>
        <fullName evidence="6">Homeobox domain-containing protein</fullName>
    </recommendedName>
</protein>
<dbReference type="GO" id="GO:0009653">
    <property type="term" value="P:anatomical structure morphogenesis"/>
    <property type="evidence" value="ECO:0007669"/>
    <property type="project" value="TreeGrafter"/>
</dbReference>
<evidence type="ECO:0000256" key="4">
    <source>
        <dbReference type="PROSITE-ProRule" id="PRU00108"/>
    </source>
</evidence>
<accession>A0A430QJS3</accession>
<dbReference type="PROSITE" id="PS50071">
    <property type="entry name" value="HOMEOBOX_2"/>
    <property type="match status" value="1"/>
</dbReference>
<dbReference type="Pfam" id="PF00046">
    <property type="entry name" value="Homeodomain"/>
    <property type="match status" value="1"/>
</dbReference>
<keyword evidence="4 5" id="KW-0238">DNA-binding</keyword>
<dbReference type="Gene3D" id="1.10.10.60">
    <property type="entry name" value="Homeodomain-like"/>
    <property type="match status" value="1"/>
</dbReference>
<feature type="DNA-binding region" description="Homeobox" evidence="4">
    <location>
        <begin position="269"/>
        <end position="345"/>
    </location>
</feature>
<dbReference type="PANTHER" id="PTHR45882">
    <property type="entry name" value="PITUITARY HOMEOBOX HOMOLOG PTX1"/>
    <property type="match status" value="1"/>
</dbReference>
<comment type="caution">
    <text evidence="7">The sequence shown here is derived from an EMBL/GenBank/DDBJ whole genome shotgun (WGS) entry which is preliminary data.</text>
</comment>
<dbReference type="InterPro" id="IPR001356">
    <property type="entry name" value="HD"/>
</dbReference>
<keyword evidence="4 5" id="KW-0539">Nucleus</keyword>
<sequence>MFVFQLLNSMYIPHTSDLIISNSMLHSINTTTTTTTTNITTIMNTNIHDQNTTDLCKLHKNGINNDHNFGNYSNSDQIYPINKNSFKHDFERFGTSYTMDLNTQLTPIKLNNNNNNNNNNNGSIKKSLPPDLLMNYQTELMERNPKSFNFKKETIHQKITDNNSNNNNIHNKHDHSNHLCTLSNNIFSSNNFMNPLSNISISTTSSMIHSNHSQYNGIISNNLSKSKNQSSIKNFTDNIKSNFEIYDSNINNSLINKKYNCRSQLNKRQRRQRTHFTSQQLQELEATFARNRYPDMNLPLPIKLKCRPFITIRCKLSVVKLLIKFVKSQIKVWFKNRRAKWRKRERHLDVVLRGTITNPFVPLIRSGVGHPPNGFVNHPIYGTTGHSFPSVRQNQLSNTILTFSQPQGSYIQNSSTNNSRNPYPFTSSLPCDNVLPSLINRTSPNSLNQPFADFPNDNRSDRDEFNSYHVGLPGTYPLKSISNGSNNTNTTNNVSIYSTPYCMSQNETNLHMGLPVRLPHSTWITNFNNSDNNINNNSNDNNNNNLQSTDFSAAAFAASNMLNTYSSVIHGINSTNLLGFNTKKDSNNYPSFASSSNSFLSNETINHTVNPLLSYSNHLQNTSLRPLDVSITAENTVTNSSCLESTLFSSATLSSIGTTSVTGLTSMPNWPSINKPMNSNQYIDDFPSIKMNTRMDDEIKLHSKQFLFDDINSSLKTLKDTKDYMKTSFTSENKHSLQQVINSDHNTTNISNIHDSELTDSIHFDNFIHPFIVKNETYFNTNESTESIDCMNTNRNFSSSPSSTIPSVLNSLSTKKYDYLQLMNSSQSNELFFDSTNHRKVNGQNFKLEEPLSINKSLIQYHPYRQHMRHTQPQSFQHQINEPVLMIPGSTNNFSFLPTAAMMAAAAAVKMNTNVCNSTNFNESKSLVHIMSKNSIPTNTMTNPTLSERYTNLGKFSTISDTILTDSSRTTIVSSSPSSSSNIINDKQTNHGNYRNSMLTHYVLPQSIHETNQLNEINPISSSNIYQFYN</sequence>
<feature type="domain" description="Homeobox" evidence="6">
    <location>
        <begin position="267"/>
        <end position="344"/>
    </location>
</feature>
<evidence type="ECO:0000256" key="3">
    <source>
        <dbReference type="ARBA" id="ARBA00022473"/>
    </source>
</evidence>
<dbReference type="GO" id="GO:0005634">
    <property type="term" value="C:nucleus"/>
    <property type="evidence" value="ECO:0007669"/>
    <property type="project" value="UniProtKB-SubCell"/>
</dbReference>
<dbReference type="SUPFAM" id="SSF46689">
    <property type="entry name" value="Homeodomain-like"/>
    <property type="match status" value="1"/>
</dbReference>
<comment type="subcellular location">
    <subcellularLocation>
        <location evidence="1 4 5">Nucleus</location>
    </subcellularLocation>
</comment>
<dbReference type="GO" id="GO:0000981">
    <property type="term" value="F:DNA-binding transcription factor activity, RNA polymerase II-specific"/>
    <property type="evidence" value="ECO:0007669"/>
    <property type="project" value="TreeGrafter"/>
</dbReference>
<dbReference type="InterPro" id="IPR009057">
    <property type="entry name" value="Homeodomain-like_sf"/>
</dbReference>
<evidence type="ECO:0000256" key="2">
    <source>
        <dbReference type="ARBA" id="ARBA00006503"/>
    </source>
</evidence>
<keyword evidence="4 5" id="KW-0371">Homeobox</keyword>
<dbReference type="AlphaFoldDB" id="A0A430QJS3"/>
<name>A0A430QJS3_SCHBO</name>
<evidence type="ECO:0000256" key="1">
    <source>
        <dbReference type="ARBA" id="ARBA00004123"/>
    </source>
</evidence>
<evidence type="ECO:0000259" key="6">
    <source>
        <dbReference type="PROSITE" id="PS50071"/>
    </source>
</evidence>
<gene>
    <name evidence="7" type="ORF">DC041_0003023</name>
</gene>
<dbReference type="PANTHER" id="PTHR45882:SF3">
    <property type="entry name" value="PITUITARY HOMEOBOX HOMOLOG PTX1"/>
    <property type="match status" value="1"/>
</dbReference>
<dbReference type="STRING" id="6184.A0A430QJS3"/>
<evidence type="ECO:0000313" key="8">
    <source>
        <dbReference type="Proteomes" id="UP000290809"/>
    </source>
</evidence>
<dbReference type="EMBL" id="QMKO01001627">
    <property type="protein sequence ID" value="RTG87947.1"/>
    <property type="molecule type" value="Genomic_DNA"/>
</dbReference>
<keyword evidence="3" id="KW-0217">Developmental protein</keyword>
<reference evidence="7 8" key="1">
    <citation type="journal article" date="2019" name="PLoS Pathog.">
        <title>Genome sequence of the bovine parasite Schistosoma bovis Tanzania.</title>
        <authorList>
            <person name="Oey H."/>
            <person name="Zakrzewski M."/>
            <person name="Gobert G."/>
            <person name="Gravermann K."/>
            <person name="Stoye J."/>
            <person name="Jones M."/>
            <person name="Mcmanus D."/>
            <person name="Krause L."/>
        </authorList>
    </citation>
    <scope>NUCLEOTIDE SEQUENCE [LARGE SCALE GENOMIC DNA]</scope>
    <source>
        <strain evidence="7 8">TAN1997</strain>
    </source>
</reference>
<evidence type="ECO:0000313" key="7">
    <source>
        <dbReference type="EMBL" id="RTG87947.1"/>
    </source>
</evidence>
<proteinExistence type="inferred from homology"/>
<dbReference type="GO" id="GO:0000978">
    <property type="term" value="F:RNA polymerase II cis-regulatory region sequence-specific DNA binding"/>
    <property type="evidence" value="ECO:0007669"/>
    <property type="project" value="TreeGrafter"/>
</dbReference>
<keyword evidence="8" id="KW-1185">Reference proteome</keyword>
<dbReference type="SMART" id="SM00389">
    <property type="entry name" value="HOX"/>
    <property type="match status" value="1"/>
</dbReference>
<organism evidence="7 8">
    <name type="scientific">Schistosoma bovis</name>
    <name type="common">Blood fluke</name>
    <dbReference type="NCBI Taxonomy" id="6184"/>
    <lineage>
        <taxon>Eukaryota</taxon>
        <taxon>Metazoa</taxon>
        <taxon>Spiralia</taxon>
        <taxon>Lophotrochozoa</taxon>
        <taxon>Platyhelminthes</taxon>
        <taxon>Trematoda</taxon>
        <taxon>Digenea</taxon>
        <taxon>Strigeidida</taxon>
        <taxon>Schistosomatoidea</taxon>
        <taxon>Schistosomatidae</taxon>
        <taxon>Schistosoma</taxon>
    </lineage>
</organism>
<comment type="similarity">
    <text evidence="2">Belongs to the paired homeobox family. Bicoid subfamily.</text>
</comment>
<evidence type="ECO:0000256" key="5">
    <source>
        <dbReference type="RuleBase" id="RU000682"/>
    </source>
</evidence>